<keyword evidence="3" id="KW-1185">Reference proteome</keyword>
<sequence>MNFLTPVAKACLLAYTSNMATAYGVDDVQHQFSVTGPMETKLKAALLEQVEFLSLISMMDVDQIKGQVVKVGDYGIATGRKKDGRFNTVNGVGGHNYELTETDSCASVKWSTLAVWANAGRQNEFVKLMSQNATRRFALDLLRVGFNGTSVAENSDPVNNPMGEDVNKGWHQIVKEKAAGQIVTDPIYFNPDAVTADLKPGEYKTLDAIVTELKNTLIHPSLRNDPRLVVLVGSDLTATAQTKMMNQADKPSEKVAAQQMDKSIGGLRAYTPPFFPGKRIVVTLLSNLHIYTQVGTRSRKSENIEDRKQHEDKYWRMEGYAVEEFEGYAAIDEANMNIGPAPAPVA</sequence>
<keyword evidence="1" id="KW-0732">Signal</keyword>
<name>B0TKT8_SHEHH</name>
<dbReference type="STRING" id="458817.Shal_1322"/>
<dbReference type="EMBL" id="CP000931">
    <property type="protein sequence ID" value="ABZ75890.1"/>
    <property type="molecule type" value="Genomic_DNA"/>
</dbReference>
<evidence type="ECO:0000256" key="1">
    <source>
        <dbReference type="SAM" id="SignalP"/>
    </source>
</evidence>
<evidence type="ECO:0000313" key="3">
    <source>
        <dbReference type="Proteomes" id="UP000001317"/>
    </source>
</evidence>
<dbReference type="InterPro" id="IPR006441">
    <property type="entry name" value="Phage_P2_GpN"/>
</dbReference>
<organism evidence="2 3">
    <name type="scientific">Shewanella halifaxensis (strain HAW-EB4)</name>
    <dbReference type="NCBI Taxonomy" id="458817"/>
    <lineage>
        <taxon>Bacteria</taxon>
        <taxon>Pseudomonadati</taxon>
        <taxon>Pseudomonadota</taxon>
        <taxon>Gammaproteobacteria</taxon>
        <taxon>Alteromonadales</taxon>
        <taxon>Shewanellaceae</taxon>
        <taxon>Shewanella</taxon>
    </lineage>
</organism>
<feature type="chain" id="PRO_5002753787" evidence="1">
    <location>
        <begin position="23"/>
        <end position="346"/>
    </location>
</feature>
<dbReference type="HOGENOM" id="CLU_049296_0_0_6"/>
<evidence type="ECO:0000313" key="2">
    <source>
        <dbReference type="EMBL" id="ABZ75890.1"/>
    </source>
</evidence>
<dbReference type="NCBIfam" id="TIGR01551">
    <property type="entry name" value="major_capsid_P2"/>
    <property type="match status" value="1"/>
</dbReference>
<accession>B0TKT8</accession>
<reference evidence="2" key="1">
    <citation type="submission" date="2008-01" db="EMBL/GenBank/DDBJ databases">
        <title>Complete sequence of Shewanella halifaxensis HAW-EB4.</title>
        <authorList>
            <consortium name="US DOE Joint Genome Institute"/>
            <person name="Copeland A."/>
            <person name="Lucas S."/>
            <person name="Lapidus A."/>
            <person name="Glavina del Rio T."/>
            <person name="Dalin E."/>
            <person name="Tice H."/>
            <person name="Bruce D."/>
            <person name="Goodwin L."/>
            <person name="Pitluck S."/>
            <person name="Sims D."/>
            <person name="Brettin T."/>
            <person name="Detter J.C."/>
            <person name="Han C."/>
            <person name="Kuske C.R."/>
            <person name="Schmutz J."/>
            <person name="Larimer F."/>
            <person name="Land M."/>
            <person name="Hauser L."/>
            <person name="Kyrpides N."/>
            <person name="Kim E."/>
            <person name="Zhao J.-S."/>
            <person name="Richardson P."/>
        </authorList>
    </citation>
    <scope>NUCLEOTIDE SEQUENCE [LARGE SCALE GENOMIC DNA]</scope>
    <source>
        <strain evidence="2">HAW-EB4</strain>
    </source>
</reference>
<proteinExistence type="predicted"/>
<dbReference type="eggNOG" id="ENOG502Z7HY">
    <property type="taxonomic scope" value="Bacteria"/>
</dbReference>
<protein>
    <submittedName>
        <fullName evidence="2">Phage major capsid protein, P2 family</fullName>
    </submittedName>
</protein>
<dbReference type="RefSeq" id="WP_012276431.1">
    <property type="nucleotide sequence ID" value="NC_010334.1"/>
</dbReference>
<feature type="signal peptide" evidence="1">
    <location>
        <begin position="1"/>
        <end position="22"/>
    </location>
</feature>
<dbReference type="Pfam" id="PF05125">
    <property type="entry name" value="Phage_cap_P2"/>
    <property type="match status" value="1"/>
</dbReference>
<dbReference type="KEGG" id="shl:Shal_1322"/>
<gene>
    <name evidence="2" type="ordered locus">Shal_1322</name>
</gene>
<dbReference type="AlphaFoldDB" id="B0TKT8"/>
<dbReference type="Proteomes" id="UP000001317">
    <property type="component" value="Chromosome"/>
</dbReference>
<dbReference type="OrthoDB" id="5464529at2"/>